<organism evidence="2">
    <name type="scientific">Anguilla anguilla</name>
    <name type="common">European freshwater eel</name>
    <name type="synonym">Muraena anguilla</name>
    <dbReference type="NCBI Taxonomy" id="7936"/>
    <lineage>
        <taxon>Eukaryota</taxon>
        <taxon>Metazoa</taxon>
        <taxon>Chordata</taxon>
        <taxon>Craniata</taxon>
        <taxon>Vertebrata</taxon>
        <taxon>Euteleostomi</taxon>
        <taxon>Actinopterygii</taxon>
        <taxon>Neopterygii</taxon>
        <taxon>Teleostei</taxon>
        <taxon>Anguilliformes</taxon>
        <taxon>Anguillidae</taxon>
        <taxon>Anguilla</taxon>
    </lineage>
</organism>
<evidence type="ECO:0000313" key="2">
    <source>
        <dbReference type="EMBL" id="JAH14075.1"/>
    </source>
</evidence>
<protein>
    <submittedName>
        <fullName evidence="2">Uncharacterized protein</fullName>
    </submittedName>
</protein>
<reference evidence="2" key="1">
    <citation type="submission" date="2014-11" db="EMBL/GenBank/DDBJ databases">
        <authorList>
            <person name="Amaro Gonzalez C."/>
        </authorList>
    </citation>
    <scope>NUCLEOTIDE SEQUENCE</scope>
</reference>
<accession>A0A0E9QCM5</accession>
<proteinExistence type="predicted"/>
<reference evidence="2" key="2">
    <citation type="journal article" date="2015" name="Fish Shellfish Immunol.">
        <title>Early steps in the European eel (Anguilla anguilla)-Vibrio vulnificus interaction in the gills: Role of the RtxA13 toxin.</title>
        <authorList>
            <person name="Callol A."/>
            <person name="Pajuelo D."/>
            <person name="Ebbesson L."/>
            <person name="Teles M."/>
            <person name="MacKenzie S."/>
            <person name="Amaro C."/>
        </authorList>
    </citation>
    <scope>NUCLEOTIDE SEQUENCE</scope>
</reference>
<dbReference type="EMBL" id="GBXM01094502">
    <property type="protein sequence ID" value="JAH14075.1"/>
    <property type="molecule type" value="Transcribed_RNA"/>
</dbReference>
<evidence type="ECO:0000256" key="1">
    <source>
        <dbReference type="SAM" id="MobiDB-lite"/>
    </source>
</evidence>
<dbReference type="AlphaFoldDB" id="A0A0E9QCM5"/>
<name>A0A0E9QCM5_ANGAN</name>
<sequence>MRTVRDLCSSQTPPRFSVPYVSPS</sequence>
<feature type="region of interest" description="Disordered" evidence="1">
    <location>
        <begin position="1"/>
        <end position="24"/>
    </location>
</feature>